<feature type="region of interest" description="Disordered" evidence="1">
    <location>
        <begin position="149"/>
        <end position="199"/>
    </location>
</feature>
<protein>
    <submittedName>
        <fullName evidence="2">Uncharacterized protein</fullName>
    </submittedName>
</protein>
<dbReference type="AlphaFoldDB" id="A0A5B0LMZ7"/>
<evidence type="ECO:0000313" key="2">
    <source>
        <dbReference type="EMBL" id="KAA1065745.1"/>
    </source>
</evidence>
<feature type="compositionally biased region" description="Basic and acidic residues" evidence="1">
    <location>
        <begin position="396"/>
        <end position="415"/>
    </location>
</feature>
<feature type="region of interest" description="Disordered" evidence="1">
    <location>
        <begin position="506"/>
        <end position="527"/>
    </location>
</feature>
<feature type="region of interest" description="Disordered" evidence="1">
    <location>
        <begin position="350"/>
        <end position="438"/>
    </location>
</feature>
<feature type="compositionally biased region" description="Polar residues" evidence="1">
    <location>
        <begin position="518"/>
        <end position="527"/>
    </location>
</feature>
<reference evidence="2 3" key="1">
    <citation type="submission" date="2019-05" db="EMBL/GenBank/DDBJ databases">
        <title>Emergence of the Ug99 lineage of the wheat stem rust pathogen through somatic hybridization.</title>
        <authorList>
            <person name="Li F."/>
            <person name="Upadhyaya N.M."/>
            <person name="Sperschneider J."/>
            <person name="Matny O."/>
            <person name="Nguyen-Phuc H."/>
            <person name="Mago R."/>
            <person name="Raley C."/>
            <person name="Miller M.E."/>
            <person name="Silverstein K.A.T."/>
            <person name="Henningsen E."/>
            <person name="Hirsch C.D."/>
            <person name="Visser B."/>
            <person name="Pretorius Z.A."/>
            <person name="Steffenson B.J."/>
            <person name="Schwessinger B."/>
            <person name="Dodds P.N."/>
            <person name="Figueroa M."/>
        </authorList>
    </citation>
    <scope>NUCLEOTIDE SEQUENCE [LARGE SCALE GENOMIC DNA]</scope>
    <source>
        <strain evidence="2">21-0</strain>
    </source>
</reference>
<feature type="compositionally biased region" description="Low complexity" evidence="1">
    <location>
        <begin position="569"/>
        <end position="586"/>
    </location>
</feature>
<feature type="compositionally biased region" description="Polar residues" evidence="1">
    <location>
        <begin position="167"/>
        <end position="196"/>
    </location>
</feature>
<dbReference type="EMBL" id="VSWC01000196">
    <property type="protein sequence ID" value="KAA1065745.1"/>
    <property type="molecule type" value="Genomic_DNA"/>
</dbReference>
<feature type="region of interest" description="Disordered" evidence="1">
    <location>
        <begin position="773"/>
        <end position="792"/>
    </location>
</feature>
<dbReference type="OrthoDB" id="10277100at2759"/>
<sequence>MATHGAANGHIGENSEGGARPKLRISRPFIGTITKSNGKTEITLTAAAKLKVGSEEWKKSETQSMRKNFQLLRKTLAILKHRIARDYTYMFFLRSEKTSTFLGYIEELESVHKILLTPIQNRLFRLKDHSLIISPHELELKPAEVATASQTQAAKQNSIEKEKYSPAPSQDKTFESGETSSRKSNPPSKTPETTLESGELSGNALDAALDKINWDLLVKLNDLLKKISTVEVWKQAKKGPWYQHTLDLQQAIFQTVDFMYSHELITKETLRRFFGLEGSLGIASYIMAGDGAWVGVVFSRKFKNIISPTHPYSDAYSRVVHEILIYSIQALSIMSTGAQAKTTPVKTYSEAVSASEGTRSEPSKTVKSTARKPKKQYKSPEVVPSEWDCDSVNSTKSDKPRTTAKDTTNQEKDIAGKAVPTNKPKVEKPRSEVTTTKVKSTGRVNAVKPKDPIPSVDPFKSVEKVSKLIDKDSISHLSFKKNDRVDSIGSEQGCIGNLQGTTSLTKDLTEDRSKTDSDQVSASNTLPDNVSGAAITLLKGGQTFNRPVSQSTQKKLDNYFIPQGRTGRSVSSRSSDHPNSSAPSESYQPSEGSDLDIITGATAQLWSKPKILPVPLGEDILLRYRPALHPLLQAVKLNLEYYRKAERKKDESMKVVALRAAAGLQKDLSTSINKEEFLNLFSWDPISEFEEYTNGQKGQAFLNREKSVVTPTPPPEVPMTQPDQEILQNQQSEYHQEVYQPQQPMYYHQNGYYYPYPPANPYWYQTGYDQNGSTYPHHHPPPQQWNESTQVHRTDTMIPQPLPERNKVMNQDKDEPFQKKKKNNKSKEATKKPNWVPPVNSNRAPRYSSAASAREQRRRSYQLSIHQEMIRLNRTTQAQYQALESMRSQNAGVANRRRLQEEDQTPRN</sequence>
<feature type="region of interest" description="Disordered" evidence="1">
    <location>
        <begin position="886"/>
        <end position="908"/>
    </location>
</feature>
<dbReference type="Proteomes" id="UP000324748">
    <property type="component" value="Unassembled WGS sequence"/>
</dbReference>
<evidence type="ECO:0000313" key="3">
    <source>
        <dbReference type="Proteomes" id="UP000324748"/>
    </source>
</evidence>
<comment type="caution">
    <text evidence="2">The sequence shown here is derived from an EMBL/GenBank/DDBJ whole genome shotgun (WGS) entry which is preliminary data.</text>
</comment>
<proteinExistence type="predicted"/>
<feature type="compositionally biased region" description="Basic and acidic residues" evidence="1">
    <location>
        <begin position="804"/>
        <end position="818"/>
    </location>
</feature>
<feature type="region of interest" description="Disordered" evidence="1">
    <location>
        <begin position="544"/>
        <end position="594"/>
    </location>
</feature>
<evidence type="ECO:0000256" key="1">
    <source>
        <dbReference type="SAM" id="MobiDB-lite"/>
    </source>
</evidence>
<gene>
    <name evidence="2" type="ORF">PGT21_008911</name>
</gene>
<keyword evidence="3" id="KW-1185">Reference proteome</keyword>
<feature type="region of interest" description="Disordered" evidence="1">
    <location>
        <begin position="798"/>
        <end position="860"/>
    </location>
</feature>
<feature type="region of interest" description="Disordered" evidence="1">
    <location>
        <begin position="1"/>
        <end position="20"/>
    </location>
</feature>
<feature type="compositionally biased region" description="Polar residues" evidence="1">
    <location>
        <begin position="544"/>
        <end position="553"/>
    </location>
</feature>
<feature type="compositionally biased region" description="Basic and acidic residues" evidence="1">
    <location>
        <begin position="507"/>
        <end position="517"/>
    </location>
</feature>
<feature type="compositionally biased region" description="Low complexity" evidence="1">
    <location>
        <begin position="841"/>
        <end position="853"/>
    </location>
</feature>
<organism evidence="2 3">
    <name type="scientific">Puccinia graminis f. sp. tritici</name>
    <dbReference type="NCBI Taxonomy" id="56615"/>
    <lineage>
        <taxon>Eukaryota</taxon>
        <taxon>Fungi</taxon>
        <taxon>Dikarya</taxon>
        <taxon>Basidiomycota</taxon>
        <taxon>Pucciniomycotina</taxon>
        <taxon>Pucciniomycetes</taxon>
        <taxon>Pucciniales</taxon>
        <taxon>Pucciniaceae</taxon>
        <taxon>Puccinia</taxon>
    </lineage>
</organism>
<name>A0A5B0LMZ7_PUCGR</name>
<accession>A0A5B0LMZ7</accession>
<feature type="compositionally biased region" description="Basic and acidic residues" evidence="1">
    <location>
        <begin position="898"/>
        <end position="908"/>
    </location>
</feature>